<evidence type="ECO:0000256" key="1">
    <source>
        <dbReference type="SAM" id="Phobius"/>
    </source>
</evidence>
<keyword evidence="1" id="KW-0812">Transmembrane</keyword>
<feature type="transmembrane region" description="Helical" evidence="1">
    <location>
        <begin position="446"/>
        <end position="465"/>
    </location>
</feature>
<keyword evidence="4" id="KW-1185">Reference proteome</keyword>
<sequence length="543" mass="59891">MATWAVFLATLAALAAPPSCLATEERSPWGPRCGVSDTGLQFEGQSAYAGLEARLELAAWGDAVFSSISALGSGAVELVFAETARAKAKLRVGFSGDVSMSFAGVRVLVQRAAYRANGLAGEAELRVEFERTDEDLCFEYCDDLEISSTRGAVLVLMVYRATNSSGAGPALAAFLEGAAESDLEKVSKAGFNLKATVQDGQFAAYFRADPLVAKSGCGSMVHIVKLDPMPSASIPDQFSEWLGLPDSELPTPQAILLSHKPFPSVGPFKKNEIHNRKIRFFTTSVLVCVVFIILFLILEWRKRHRTLCCGYPWSKQRSVSDDTGSAEEDVPEVRLLSTSSPETPLEPRDEFHRLSSRHHVQVKSALDTYFEDYTIQDFEDSCSPAVVEYLHLLDNQERCHVGTRHRLICLFLHFTYVGVCLNEPIRDIFKEPGEMVTCYQGIPWERVHVLLLLFVVFKVFELILLASSNKARGEIRLIMLPIKFMAGAMSFSNSYSDVISIVVARACFQFSWWGAMVAIFIVGVVLFHWTLLTVLSLAVAALG</sequence>
<dbReference type="Proteomes" id="UP001189429">
    <property type="component" value="Unassembled WGS sequence"/>
</dbReference>
<dbReference type="EMBL" id="CAUYUJ010016140">
    <property type="protein sequence ID" value="CAK0862253.1"/>
    <property type="molecule type" value="Genomic_DNA"/>
</dbReference>
<evidence type="ECO:0000313" key="4">
    <source>
        <dbReference type="Proteomes" id="UP001189429"/>
    </source>
</evidence>
<name>A0ABN9UQL5_9DINO</name>
<keyword evidence="1" id="KW-0472">Membrane</keyword>
<protein>
    <submittedName>
        <fullName evidence="3">Uncharacterized protein</fullName>
    </submittedName>
</protein>
<keyword evidence="1" id="KW-1133">Transmembrane helix</keyword>
<feature type="chain" id="PRO_5045666365" evidence="2">
    <location>
        <begin position="23"/>
        <end position="543"/>
    </location>
</feature>
<feature type="transmembrane region" description="Helical" evidence="1">
    <location>
        <begin position="515"/>
        <end position="542"/>
    </location>
</feature>
<feature type="transmembrane region" description="Helical" evidence="1">
    <location>
        <begin position="407"/>
        <end position="426"/>
    </location>
</feature>
<evidence type="ECO:0000313" key="3">
    <source>
        <dbReference type="EMBL" id="CAK0862253.1"/>
    </source>
</evidence>
<reference evidence="3" key="1">
    <citation type="submission" date="2023-10" db="EMBL/GenBank/DDBJ databases">
        <authorList>
            <person name="Chen Y."/>
            <person name="Shah S."/>
            <person name="Dougan E. K."/>
            <person name="Thang M."/>
            <person name="Chan C."/>
        </authorList>
    </citation>
    <scope>NUCLEOTIDE SEQUENCE [LARGE SCALE GENOMIC DNA]</scope>
</reference>
<feature type="transmembrane region" description="Helical" evidence="1">
    <location>
        <begin position="278"/>
        <end position="298"/>
    </location>
</feature>
<organism evidence="3 4">
    <name type="scientific">Prorocentrum cordatum</name>
    <dbReference type="NCBI Taxonomy" id="2364126"/>
    <lineage>
        <taxon>Eukaryota</taxon>
        <taxon>Sar</taxon>
        <taxon>Alveolata</taxon>
        <taxon>Dinophyceae</taxon>
        <taxon>Prorocentrales</taxon>
        <taxon>Prorocentraceae</taxon>
        <taxon>Prorocentrum</taxon>
    </lineage>
</organism>
<gene>
    <name evidence="3" type="ORF">PCOR1329_LOCUS50714</name>
</gene>
<evidence type="ECO:0000256" key="2">
    <source>
        <dbReference type="SAM" id="SignalP"/>
    </source>
</evidence>
<keyword evidence="2" id="KW-0732">Signal</keyword>
<accession>A0ABN9UQL5</accession>
<comment type="caution">
    <text evidence="3">The sequence shown here is derived from an EMBL/GenBank/DDBJ whole genome shotgun (WGS) entry which is preliminary data.</text>
</comment>
<proteinExistence type="predicted"/>
<feature type="signal peptide" evidence="2">
    <location>
        <begin position="1"/>
        <end position="22"/>
    </location>
</feature>